<evidence type="ECO:0000256" key="1">
    <source>
        <dbReference type="SAM" id="MobiDB-lite"/>
    </source>
</evidence>
<reference evidence="3" key="2">
    <citation type="submission" date="2020-05" db="UniProtKB">
        <authorList>
            <consortium name="EnsemblMetazoa"/>
        </authorList>
    </citation>
    <scope>IDENTIFICATION</scope>
    <source>
        <strain evidence="3">IAEA</strain>
    </source>
</reference>
<keyword evidence="4" id="KW-1185">Reference proteome</keyword>
<dbReference type="PANTHER" id="PTHR31649:SF11">
    <property type="entry name" value="PROTEIN UNZIPPED"/>
    <property type="match status" value="1"/>
</dbReference>
<organism evidence="3 4">
    <name type="scientific">Glossina brevipalpis</name>
    <dbReference type="NCBI Taxonomy" id="37001"/>
    <lineage>
        <taxon>Eukaryota</taxon>
        <taxon>Metazoa</taxon>
        <taxon>Ecdysozoa</taxon>
        <taxon>Arthropoda</taxon>
        <taxon>Hexapoda</taxon>
        <taxon>Insecta</taxon>
        <taxon>Pterygota</taxon>
        <taxon>Neoptera</taxon>
        <taxon>Endopterygota</taxon>
        <taxon>Diptera</taxon>
        <taxon>Brachycera</taxon>
        <taxon>Muscomorpha</taxon>
        <taxon>Hippoboscoidea</taxon>
        <taxon>Glossinidae</taxon>
        <taxon>Glossina</taxon>
    </lineage>
</organism>
<evidence type="ECO:0000256" key="2">
    <source>
        <dbReference type="SAM" id="Phobius"/>
    </source>
</evidence>
<feature type="region of interest" description="Disordered" evidence="1">
    <location>
        <begin position="495"/>
        <end position="529"/>
    </location>
</feature>
<feature type="region of interest" description="Disordered" evidence="1">
    <location>
        <begin position="458"/>
        <end position="480"/>
    </location>
</feature>
<dbReference type="PANTHER" id="PTHR31649">
    <property type="entry name" value="AGAP009604-PA"/>
    <property type="match status" value="1"/>
</dbReference>
<dbReference type="STRING" id="37001.A0A1A9WV60"/>
<dbReference type="Proteomes" id="UP000091820">
    <property type="component" value="Unassembled WGS sequence"/>
</dbReference>
<keyword evidence="2" id="KW-0812">Transmembrane</keyword>
<feature type="transmembrane region" description="Helical" evidence="2">
    <location>
        <begin position="76"/>
        <end position="96"/>
    </location>
</feature>
<dbReference type="VEuPathDB" id="VectorBase:GBRI033639"/>
<proteinExistence type="predicted"/>
<protein>
    <submittedName>
        <fullName evidence="3">Uncharacterized protein</fullName>
    </submittedName>
</protein>
<dbReference type="EnsemblMetazoa" id="GBRI033639-RA">
    <property type="protein sequence ID" value="GBRI033639-PA"/>
    <property type="gene ID" value="GBRI033639"/>
</dbReference>
<feature type="compositionally biased region" description="Low complexity" evidence="1">
    <location>
        <begin position="458"/>
        <end position="474"/>
    </location>
</feature>
<keyword evidence="2" id="KW-0472">Membrane</keyword>
<evidence type="ECO:0000313" key="4">
    <source>
        <dbReference type="Proteomes" id="UP000091820"/>
    </source>
</evidence>
<accession>A0A1A9WV60</accession>
<name>A0A1A9WV60_9MUSC</name>
<evidence type="ECO:0000313" key="3">
    <source>
        <dbReference type="EnsemblMetazoa" id="GBRI033639-PA"/>
    </source>
</evidence>
<dbReference type="AlphaFoldDB" id="A0A1A9WV60"/>
<sequence length="556" mass="63156">MAWHFRQRRAKMKINDSMESLSCFESWLEVVEKFFLIHLSSFLELAAETMYFANEMLPPLYGERFMIKRRRHCHPYAHNSYLAALLAAVFSITLLIKGCEAAVHQVFTYSNTSTSLGQLVTSSTLVWETYDLKDPKQLQYAVEGGKYITEDEHYPIYVCRVAIDGVPTSGHTEKIAQSHVCVAAHYKNKKYTNFDVLVNKGHLGKISWRYWRKFNAGVPVGAIRIGNLEDAYIARHKVVHQMNEQNVEHWGADYHLGRLDPVGLGKIKVMANEREKDFDEGEVLVETEPYRYELKDIRLDHIRLELRENLTELASGILENRGEKYSLVESVLTYSFDHVQYWGTHEGVARGLPTRVYEKDSTVPAEINWGLKHSEKRSETKSVHTKLWPGTALNVTLKGNYVTLDAPYTAKLFAFYYGSEDSVSRKITSEVRKSYLKEVKLEFSPVYWLENGTVVPTTTTSTTSTTTHATTTSTNQPLPLHEPPVVQMKNMGPVHSGPDSLEKSMLDSPAGNEISQNKPENLAEKHQKPALAGIGIKSIASIKQTDFPYPSWKGDE</sequence>
<keyword evidence="2" id="KW-1133">Transmembrane helix</keyword>
<reference evidence="4" key="1">
    <citation type="submission" date="2014-03" db="EMBL/GenBank/DDBJ databases">
        <authorList>
            <person name="Aksoy S."/>
            <person name="Warren W."/>
            <person name="Wilson R.K."/>
        </authorList>
    </citation>
    <scope>NUCLEOTIDE SEQUENCE [LARGE SCALE GENOMIC DNA]</scope>
    <source>
        <strain evidence="4">IAEA</strain>
    </source>
</reference>